<reference evidence="8" key="1">
    <citation type="submission" date="2018-06" db="EMBL/GenBank/DDBJ databases">
        <authorList>
            <person name="Zhirakovskaya E."/>
        </authorList>
    </citation>
    <scope>NUCLEOTIDE SEQUENCE</scope>
</reference>
<dbReference type="GO" id="GO:0005576">
    <property type="term" value="C:extracellular region"/>
    <property type="evidence" value="ECO:0007669"/>
    <property type="project" value="UniProtKB-SubCell"/>
</dbReference>
<dbReference type="AlphaFoldDB" id="A0A3B0WH93"/>
<protein>
    <recommendedName>
        <fullName evidence="7">Carbohydrate-binding module family 96 domain-containing protein</fullName>
    </recommendedName>
</protein>
<evidence type="ECO:0000313" key="8">
    <source>
        <dbReference type="EMBL" id="VAW42934.1"/>
    </source>
</evidence>
<evidence type="ECO:0000256" key="4">
    <source>
        <dbReference type="ARBA" id="ARBA00022729"/>
    </source>
</evidence>
<evidence type="ECO:0000256" key="3">
    <source>
        <dbReference type="ARBA" id="ARBA00022525"/>
    </source>
</evidence>
<keyword evidence="3" id="KW-0964">Secreted</keyword>
<dbReference type="PANTHER" id="PTHR46093:SF18">
    <property type="entry name" value="FIBRONECTIN TYPE-III DOMAIN-CONTAINING PROTEIN"/>
    <property type="match status" value="1"/>
</dbReference>
<dbReference type="SUPFAM" id="SSF50965">
    <property type="entry name" value="Galactose oxidase, central domain"/>
    <property type="match status" value="1"/>
</dbReference>
<dbReference type="Pfam" id="PF24681">
    <property type="entry name" value="Kelch_KLHDC2_KLHL20_DRC7"/>
    <property type="match status" value="1"/>
</dbReference>
<evidence type="ECO:0000256" key="1">
    <source>
        <dbReference type="ARBA" id="ARBA00004613"/>
    </source>
</evidence>
<evidence type="ECO:0000256" key="5">
    <source>
        <dbReference type="ARBA" id="ARBA00022737"/>
    </source>
</evidence>
<proteinExistence type="predicted"/>
<feature type="region of interest" description="Disordered" evidence="6">
    <location>
        <begin position="212"/>
        <end position="252"/>
    </location>
</feature>
<feature type="compositionally biased region" description="Low complexity" evidence="6">
    <location>
        <begin position="221"/>
        <end position="248"/>
    </location>
</feature>
<keyword evidence="2" id="KW-0880">Kelch repeat</keyword>
<feature type="region of interest" description="Disordered" evidence="6">
    <location>
        <begin position="26"/>
        <end position="59"/>
    </location>
</feature>
<feature type="domain" description="Carbohydrate-binding module family 96" evidence="7">
    <location>
        <begin position="70"/>
        <end position="216"/>
    </location>
</feature>
<dbReference type="PANTHER" id="PTHR46093">
    <property type="entry name" value="ACYL-COA-BINDING DOMAIN-CONTAINING PROTEIN 5"/>
    <property type="match status" value="1"/>
</dbReference>
<comment type="subcellular location">
    <subcellularLocation>
        <location evidence="1">Secreted</location>
    </subcellularLocation>
</comment>
<keyword evidence="4" id="KW-0732">Signal</keyword>
<dbReference type="InterPro" id="IPR011043">
    <property type="entry name" value="Gal_Oxase/kelch_b-propeller"/>
</dbReference>
<evidence type="ECO:0000256" key="6">
    <source>
        <dbReference type="SAM" id="MobiDB-lite"/>
    </source>
</evidence>
<dbReference type="Gene3D" id="2.120.10.80">
    <property type="entry name" value="Kelch-type beta propeller"/>
    <property type="match status" value="2"/>
</dbReference>
<keyword evidence="5" id="KW-0677">Repeat</keyword>
<evidence type="ECO:0000259" key="7">
    <source>
        <dbReference type="Pfam" id="PF24517"/>
    </source>
</evidence>
<accession>A0A3B0WH93</accession>
<evidence type="ECO:0000256" key="2">
    <source>
        <dbReference type="ARBA" id="ARBA00022441"/>
    </source>
</evidence>
<dbReference type="InterPro" id="IPR015915">
    <property type="entry name" value="Kelch-typ_b-propeller"/>
</dbReference>
<feature type="non-terminal residue" evidence="8">
    <location>
        <position position="1"/>
    </location>
</feature>
<dbReference type="InterPro" id="IPR055372">
    <property type="entry name" value="CBM96"/>
</dbReference>
<dbReference type="Pfam" id="PF24517">
    <property type="entry name" value="CBM96"/>
    <property type="match status" value="1"/>
</dbReference>
<gene>
    <name evidence="8" type="ORF">MNBD_CHLOROFLEXI01-705</name>
</gene>
<sequence>ETVTPPELIIETGAGATATPTITATATATATNTPTPTTGPSLTPTSTSTATVTSSPTPTSTIPAGGGNAFNFNPVADAAVVSNRTNNNYGTTQILDADSSPIINSYLRFDIQGLDGAVVTATLRLYSLDSSTVGVDLLGVADNSWVETAITYNNAPTLGSVVNSSAGLTANSWTEIDISSYITGEGLVSLAVTTTDPSVRITFGSREAANKPELIVGTAGGSTPTPTATATATPSPTSTATPTTPPGGNRNWQQITTTNAPAAVGEYAMAYDSLNDVVVLYGGNATGWPYENSTWEFDGTDWLAVSPTAQPNAVYGMSMVYDDFNNVLLLFGGSDATDAPLAETWTYSVASDSWTQLTPANAPPARSYSQMVYTGTGTNTEVYMFGGNSGTTYYNDVWRYDGTNWAQVTTSGSPPSARTHHAIAYDSVNDTILLFGGRDATGTLLADSWELDLSNDSWTQSGASGPSARMAHGLAYDPTNSNFVLVAGTNNDGDTILNDTWHFDSSGWTTAAPTQAAPNSAYHLLVYDSTNDLFILFTSGETWQYQ</sequence>
<organism evidence="8">
    <name type="scientific">hydrothermal vent metagenome</name>
    <dbReference type="NCBI Taxonomy" id="652676"/>
    <lineage>
        <taxon>unclassified sequences</taxon>
        <taxon>metagenomes</taxon>
        <taxon>ecological metagenomes</taxon>
    </lineage>
</organism>
<name>A0A3B0WH93_9ZZZZ</name>
<dbReference type="EMBL" id="UOEU01000986">
    <property type="protein sequence ID" value="VAW42934.1"/>
    <property type="molecule type" value="Genomic_DNA"/>
</dbReference>